<protein>
    <recommendedName>
        <fullName evidence="2">Vacuolar protein sorting-associated protein 51 homolog</fullName>
    </recommendedName>
</protein>
<comment type="subcellular location">
    <subcellularLocation>
        <location evidence="2">Golgi apparatus</location>
        <location evidence="2">trans-Golgi network</location>
    </subcellularLocation>
</comment>
<organism evidence="4 5">
    <name type="scientific">Dioszegia hungarica</name>
    <dbReference type="NCBI Taxonomy" id="4972"/>
    <lineage>
        <taxon>Eukaryota</taxon>
        <taxon>Fungi</taxon>
        <taxon>Dikarya</taxon>
        <taxon>Basidiomycota</taxon>
        <taxon>Agaricomycotina</taxon>
        <taxon>Tremellomycetes</taxon>
        <taxon>Tremellales</taxon>
        <taxon>Bulleribasidiaceae</taxon>
        <taxon>Dioszegia</taxon>
    </lineage>
</organism>
<dbReference type="EMBL" id="JAKWFO010000008">
    <property type="protein sequence ID" value="KAI9633470.1"/>
    <property type="molecule type" value="Genomic_DNA"/>
</dbReference>
<dbReference type="PANTHER" id="PTHR15954">
    <property type="entry name" value="VACUOLAR PROTEIN SORTING-ASSOCIATED PROTEIN 51 HOMOLOG"/>
    <property type="match status" value="1"/>
</dbReference>
<reference evidence="4" key="1">
    <citation type="journal article" date="2022" name="G3 (Bethesda)">
        <title>High quality genome of the basidiomycete yeast Dioszegia hungarica PDD-24b-2 isolated from cloud water.</title>
        <authorList>
            <person name="Jarrige D."/>
            <person name="Haridas S."/>
            <person name="Bleykasten-Grosshans C."/>
            <person name="Joly M."/>
            <person name="Nadalig T."/>
            <person name="Sancelme M."/>
            <person name="Vuilleumier S."/>
            <person name="Grigoriev I.V."/>
            <person name="Amato P."/>
            <person name="Bringel F."/>
        </authorList>
    </citation>
    <scope>NUCLEOTIDE SEQUENCE</scope>
    <source>
        <strain evidence="4">PDD-24b-2</strain>
    </source>
</reference>
<dbReference type="GeneID" id="77729146"/>
<dbReference type="AlphaFoldDB" id="A0AA38H4C7"/>
<dbReference type="InterPro" id="IPR014812">
    <property type="entry name" value="Vps51"/>
</dbReference>
<comment type="subunit">
    <text evidence="2">Component of the Golgi-associated retrograde protein (GARP) complex.</text>
</comment>
<dbReference type="PANTHER" id="PTHR15954:SF4">
    <property type="entry name" value="VACUOLAR PROTEIN SORTING-ASSOCIATED PROTEIN 51 HOMOLOG"/>
    <property type="match status" value="1"/>
</dbReference>
<evidence type="ECO:0000313" key="4">
    <source>
        <dbReference type="EMBL" id="KAI9633470.1"/>
    </source>
</evidence>
<comment type="function">
    <text evidence="2">Acts as component of the GARP complex that is involved in retrograde transport from early and late endosomes to the trans-Golgi network (TGN).</text>
</comment>
<dbReference type="GO" id="GO:0032456">
    <property type="term" value="P:endocytic recycling"/>
    <property type="evidence" value="ECO:0007669"/>
    <property type="project" value="TreeGrafter"/>
</dbReference>
<keyword evidence="2" id="KW-0333">Golgi apparatus</keyword>
<evidence type="ECO:0000256" key="3">
    <source>
        <dbReference type="SAM" id="MobiDB-lite"/>
    </source>
</evidence>
<dbReference type="GO" id="GO:0007030">
    <property type="term" value="P:Golgi organization"/>
    <property type="evidence" value="ECO:0007669"/>
    <property type="project" value="UniProtKB-UniRule"/>
</dbReference>
<feature type="region of interest" description="Disordered" evidence="3">
    <location>
        <begin position="1"/>
        <end position="49"/>
    </location>
</feature>
<dbReference type="RefSeq" id="XP_052943247.1">
    <property type="nucleotide sequence ID" value="XM_053089941.1"/>
</dbReference>
<feature type="compositionally biased region" description="Polar residues" evidence="3">
    <location>
        <begin position="1"/>
        <end position="13"/>
    </location>
</feature>
<sequence length="262" mass="28095">MDQVATPTRSQAGTSSVPPSRPTSPPTISKASSGPAGAPGRNDEHRRARREQLRNFYGLKYGAGAGAAGPSTPKEGDVLDIDSGAFDAGAYYQDLIQKSSLAELMKKAVALNAEMGDLQSSRHSLVYNHHHKLFSAGDAIQVLNTRTPQLISIVTSLQDSFSSISQLADSVALPDLDTPASTTRKDEEAAEQGLEEGDRAIRRMRLMRTAELPVETIRAVLERVEAGLEEKERAGDVRAGAILREGRQMLPSIPPIEEAPTA</sequence>
<dbReference type="GO" id="GO:0016020">
    <property type="term" value="C:membrane"/>
    <property type="evidence" value="ECO:0007669"/>
    <property type="project" value="TreeGrafter"/>
</dbReference>
<dbReference type="GO" id="GO:0048193">
    <property type="term" value="P:Golgi vesicle transport"/>
    <property type="evidence" value="ECO:0007669"/>
    <property type="project" value="TreeGrafter"/>
</dbReference>
<dbReference type="GO" id="GO:1990745">
    <property type="term" value="C:EARP complex"/>
    <property type="evidence" value="ECO:0007669"/>
    <property type="project" value="TreeGrafter"/>
</dbReference>
<keyword evidence="2" id="KW-0653">Protein transport</keyword>
<proteinExistence type="inferred from homology"/>
<evidence type="ECO:0000256" key="1">
    <source>
        <dbReference type="ARBA" id="ARBA00006080"/>
    </source>
</evidence>
<name>A0AA38H4C7_9TREE</name>
<evidence type="ECO:0000313" key="5">
    <source>
        <dbReference type="Proteomes" id="UP001164286"/>
    </source>
</evidence>
<dbReference type="GO" id="GO:0015031">
    <property type="term" value="P:protein transport"/>
    <property type="evidence" value="ECO:0007669"/>
    <property type="project" value="UniProtKB-UniRule"/>
</dbReference>
<dbReference type="GO" id="GO:0006869">
    <property type="term" value="P:lipid transport"/>
    <property type="evidence" value="ECO:0007669"/>
    <property type="project" value="UniProtKB-UniRule"/>
</dbReference>
<accession>A0AA38H4C7</accession>
<keyword evidence="2" id="KW-0813">Transport</keyword>
<comment type="similarity">
    <text evidence="1 2">Belongs to the VPS51 family.</text>
</comment>
<dbReference type="Proteomes" id="UP001164286">
    <property type="component" value="Unassembled WGS sequence"/>
</dbReference>
<dbReference type="GO" id="GO:0005829">
    <property type="term" value="C:cytosol"/>
    <property type="evidence" value="ECO:0007669"/>
    <property type="project" value="GOC"/>
</dbReference>
<keyword evidence="5" id="KW-1185">Reference proteome</keyword>
<dbReference type="GO" id="GO:0000938">
    <property type="term" value="C:GARP complex"/>
    <property type="evidence" value="ECO:0007669"/>
    <property type="project" value="UniProtKB-UniRule"/>
</dbReference>
<keyword evidence="2" id="KW-0445">Lipid transport</keyword>
<dbReference type="Pfam" id="PF08700">
    <property type="entry name" value="VPS51_Exo84_N"/>
    <property type="match status" value="1"/>
</dbReference>
<evidence type="ECO:0000256" key="2">
    <source>
        <dbReference type="RuleBase" id="RU368010"/>
    </source>
</evidence>
<comment type="caution">
    <text evidence="4">The sequence shown here is derived from an EMBL/GenBank/DDBJ whole genome shotgun (WGS) entry which is preliminary data.</text>
</comment>
<dbReference type="GO" id="GO:0042147">
    <property type="term" value="P:retrograde transport, endosome to Golgi"/>
    <property type="evidence" value="ECO:0007669"/>
    <property type="project" value="UniProtKB-UniRule"/>
</dbReference>
<gene>
    <name evidence="4" type="ORF">MKK02DRAFT_38123</name>
</gene>
<feature type="region of interest" description="Disordered" evidence="3">
    <location>
        <begin position="175"/>
        <end position="194"/>
    </location>
</feature>